<evidence type="ECO:0000256" key="9">
    <source>
        <dbReference type="ARBA" id="ARBA00023180"/>
    </source>
</evidence>
<keyword evidence="6" id="KW-1133">Transmembrane helix</keyword>
<comment type="similarity">
    <text evidence="2 10">Belongs to the chondroitin N-acetylgalactosaminyltransferase family.</text>
</comment>
<dbReference type="PANTHER" id="PTHR12369:SF11">
    <property type="entry name" value="HEXOSYLTRANSFERASE"/>
    <property type="match status" value="1"/>
</dbReference>
<dbReference type="Gene3D" id="3.90.550.10">
    <property type="entry name" value="Spore Coat Polysaccharide Biosynthesis Protein SpsA, Chain A"/>
    <property type="match status" value="1"/>
</dbReference>
<evidence type="ECO:0000313" key="11">
    <source>
        <dbReference type="EnsemblMetazoa" id="GAUT045478-PA"/>
    </source>
</evidence>
<evidence type="ECO:0000256" key="2">
    <source>
        <dbReference type="ARBA" id="ARBA00009239"/>
    </source>
</evidence>
<reference evidence="11" key="1">
    <citation type="submission" date="2020-05" db="UniProtKB">
        <authorList>
            <consortium name="EnsemblMetazoa"/>
        </authorList>
    </citation>
    <scope>IDENTIFICATION</scope>
    <source>
        <strain evidence="11">TTRI</strain>
    </source>
</reference>
<dbReference type="SUPFAM" id="SSF53448">
    <property type="entry name" value="Nucleotide-diphospho-sugar transferases"/>
    <property type="match status" value="1"/>
</dbReference>
<evidence type="ECO:0000256" key="8">
    <source>
        <dbReference type="ARBA" id="ARBA00023136"/>
    </source>
</evidence>
<evidence type="ECO:0000256" key="5">
    <source>
        <dbReference type="ARBA" id="ARBA00022968"/>
    </source>
</evidence>
<dbReference type="GO" id="GO:0047238">
    <property type="term" value="F:glucuronosyl-N-acetylgalactosaminyl-proteoglycan 4-beta-N-acetylgalactosaminyltransferase activity"/>
    <property type="evidence" value="ECO:0007669"/>
    <property type="project" value="TreeGrafter"/>
</dbReference>
<sequence length="840" mass="97151">MMQHTMTKRKTLIFACFGIAIGLCIGTVLKNYRALEIVKRCQMKPSNQRTPFEIIGLNPEETIHNSQKTLVLVGVMTAKNFIEGRAKAVYNTWGKEVPGRIAFFSSEGSHSDELPVIGLKNVDDRYPPQKKSFMMLYYMYEHYIDKFEWFIRADDDVYIEPQKLEKFLRSIDSSRPQFIGQAGKGNSEEFGLLSLEFDENFCMGGPGVILSSETLRRVAPHIPTCLKNLYSTHEDVEVGRCVQKFAGIPCTWNYEMQYILRHNSSGRTAYTGKLKRKEIHNAISLHPIKQAPLMYRLHSFVQGLKAEEIRQESLQLNRDIKRMAKYLEIPDDSNFLVPGILLIPKDENGKRHFQDHNILGTNPDLNKFVPKSRDDLLEWSFVARSLYSTDHANPKHKIDSAMREGLEDVITEVMENINNYSRQRGRVIEFRELLYGYTRLNALHGQDLILDLLLIYKKYRGKKMTVPVRRHLYVQRAFTGIFVKEFDEDFYNVTLQKSLFQNILDTGMEKLTSHLSLPVLMGAGGTQGLQTSSTNSKIVFVLPLAARIATFKRFLQTYEHVAIEQDKNCDLLVVIFGEFFQIKTHLDLIKYLKERHIHQKINYIQLQEEFSRGVALDTATRSSYIQNDDIILFIDVDMTFTHESLQRIRMNTMQGQQVYLPIVFSQYDPRRRTTTVDSKDVSADDLEINNETGYFRQYGFGICSIFKSDIMDKDINGFDKDITGWGLEDVKFLEKLVKVGHRQNAFMINTAEVAPDYNEQASKMRRLNIFRAPDPTLVHIYHDINCDLRLEPPQYNMCLGTKANSLGSTQLIEELFFNNPENIAFMADYNNRKEQQSPLR</sequence>
<dbReference type="Pfam" id="PF05679">
    <property type="entry name" value="CHGN"/>
    <property type="match status" value="1"/>
</dbReference>
<dbReference type="FunFam" id="3.90.550.50:FF:000004">
    <property type="entry name" value="Hexosyltransferase"/>
    <property type="match status" value="1"/>
</dbReference>
<keyword evidence="8" id="KW-0472">Membrane</keyword>
<proteinExistence type="inferred from homology"/>
<dbReference type="AlphaFoldDB" id="A0A1A9VRT9"/>
<dbReference type="InterPro" id="IPR008428">
    <property type="entry name" value="Chond_GalNAc"/>
</dbReference>
<dbReference type="STRING" id="7395.A0A1A9VRT9"/>
<keyword evidence="12" id="KW-1185">Reference proteome</keyword>
<evidence type="ECO:0000256" key="3">
    <source>
        <dbReference type="ARBA" id="ARBA00022679"/>
    </source>
</evidence>
<dbReference type="Gene3D" id="3.90.550.50">
    <property type="match status" value="1"/>
</dbReference>
<dbReference type="EnsemblMetazoa" id="GAUT045478-RA">
    <property type="protein sequence ID" value="GAUT045478-PA"/>
    <property type="gene ID" value="GAUT045478"/>
</dbReference>
<accession>A0A1A9VRT9</accession>
<keyword evidence="7 10" id="KW-0333">Golgi apparatus</keyword>
<protein>
    <recommendedName>
        <fullName evidence="10">Hexosyltransferase</fullName>
        <ecNumber evidence="10">2.4.1.-</ecNumber>
    </recommendedName>
</protein>
<keyword evidence="4" id="KW-0812">Transmembrane</keyword>
<keyword evidence="3 10" id="KW-0808">Transferase</keyword>
<comment type="subcellular location">
    <subcellularLocation>
        <location evidence="1 10">Golgi apparatus</location>
        <location evidence="1 10">Golgi stack membrane</location>
        <topology evidence="1 10">Single-pass type II membrane protein</topology>
    </subcellularLocation>
</comment>
<dbReference type="GO" id="GO:0032580">
    <property type="term" value="C:Golgi cisterna membrane"/>
    <property type="evidence" value="ECO:0007669"/>
    <property type="project" value="UniProtKB-SubCell"/>
</dbReference>
<keyword evidence="5 10" id="KW-0735">Signal-anchor</keyword>
<organism evidence="11 12">
    <name type="scientific">Glossina austeni</name>
    <name type="common">Savannah tsetse fly</name>
    <dbReference type="NCBI Taxonomy" id="7395"/>
    <lineage>
        <taxon>Eukaryota</taxon>
        <taxon>Metazoa</taxon>
        <taxon>Ecdysozoa</taxon>
        <taxon>Arthropoda</taxon>
        <taxon>Hexapoda</taxon>
        <taxon>Insecta</taxon>
        <taxon>Pterygota</taxon>
        <taxon>Neoptera</taxon>
        <taxon>Endopterygota</taxon>
        <taxon>Diptera</taxon>
        <taxon>Brachycera</taxon>
        <taxon>Muscomorpha</taxon>
        <taxon>Hippoboscoidea</taxon>
        <taxon>Glossinidae</taxon>
        <taxon>Glossina</taxon>
    </lineage>
</organism>
<dbReference type="VEuPathDB" id="VectorBase:GAUT045478"/>
<keyword evidence="9" id="KW-0325">Glycoprotein</keyword>
<dbReference type="PANTHER" id="PTHR12369">
    <property type="entry name" value="CHONDROITIN SYNTHASE"/>
    <property type="match status" value="1"/>
</dbReference>
<evidence type="ECO:0000256" key="1">
    <source>
        <dbReference type="ARBA" id="ARBA00004447"/>
    </source>
</evidence>
<evidence type="ECO:0000256" key="7">
    <source>
        <dbReference type="ARBA" id="ARBA00023034"/>
    </source>
</evidence>
<name>A0A1A9VRT9_GLOAU</name>
<evidence type="ECO:0000256" key="10">
    <source>
        <dbReference type="RuleBase" id="RU364016"/>
    </source>
</evidence>
<evidence type="ECO:0000256" key="4">
    <source>
        <dbReference type="ARBA" id="ARBA00022692"/>
    </source>
</evidence>
<dbReference type="InterPro" id="IPR051227">
    <property type="entry name" value="CS_glycosyltransferase"/>
</dbReference>
<evidence type="ECO:0000313" key="12">
    <source>
        <dbReference type="Proteomes" id="UP000078200"/>
    </source>
</evidence>
<dbReference type="InterPro" id="IPR029044">
    <property type="entry name" value="Nucleotide-diphossugar_trans"/>
</dbReference>
<dbReference type="EC" id="2.4.1.-" evidence="10"/>
<evidence type="ECO:0000256" key="6">
    <source>
        <dbReference type="ARBA" id="ARBA00022989"/>
    </source>
</evidence>
<dbReference type="Proteomes" id="UP000078200">
    <property type="component" value="Unassembled WGS sequence"/>
</dbReference>